<feature type="repeat" description="PPR" evidence="3">
    <location>
        <begin position="512"/>
        <end position="546"/>
    </location>
</feature>
<evidence type="ECO:0000256" key="2">
    <source>
        <dbReference type="ARBA" id="ARBA00061659"/>
    </source>
</evidence>
<dbReference type="InterPro" id="IPR046848">
    <property type="entry name" value="E_motif"/>
</dbReference>
<dbReference type="Proteomes" id="UP001190926">
    <property type="component" value="Unassembled WGS sequence"/>
</dbReference>
<dbReference type="GO" id="GO:0009451">
    <property type="term" value="P:RNA modification"/>
    <property type="evidence" value="ECO:0007669"/>
    <property type="project" value="InterPro"/>
</dbReference>
<accession>A0AAD4IML3</accession>
<feature type="repeat" description="PPR" evidence="3">
    <location>
        <begin position="309"/>
        <end position="343"/>
    </location>
</feature>
<feature type="repeat" description="PPR" evidence="3">
    <location>
        <begin position="409"/>
        <end position="443"/>
    </location>
</feature>
<dbReference type="EMBL" id="SDAM02029610">
    <property type="protein sequence ID" value="KAH6755358.1"/>
    <property type="molecule type" value="Genomic_DNA"/>
</dbReference>
<feature type="repeat" description="PPR" evidence="3">
    <location>
        <begin position="378"/>
        <end position="408"/>
    </location>
</feature>
<dbReference type="Pfam" id="PF20431">
    <property type="entry name" value="E_motif"/>
    <property type="match status" value="1"/>
</dbReference>
<evidence type="ECO:0000256" key="3">
    <source>
        <dbReference type="PROSITE-ProRule" id="PRU00708"/>
    </source>
</evidence>
<evidence type="ECO:0000256" key="1">
    <source>
        <dbReference type="ARBA" id="ARBA00022737"/>
    </source>
</evidence>
<name>A0AAD4IML3_PERFH</name>
<organism evidence="4 5">
    <name type="scientific">Perilla frutescens var. hirtella</name>
    <name type="common">Perilla citriodora</name>
    <name type="synonym">Perilla setoyensis</name>
    <dbReference type="NCBI Taxonomy" id="608512"/>
    <lineage>
        <taxon>Eukaryota</taxon>
        <taxon>Viridiplantae</taxon>
        <taxon>Streptophyta</taxon>
        <taxon>Embryophyta</taxon>
        <taxon>Tracheophyta</taxon>
        <taxon>Spermatophyta</taxon>
        <taxon>Magnoliopsida</taxon>
        <taxon>eudicotyledons</taxon>
        <taxon>Gunneridae</taxon>
        <taxon>Pentapetalae</taxon>
        <taxon>asterids</taxon>
        <taxon>lamiids</taxon>
        <taxon>Lamiales</taxon>
        <taxon>Lamiaceae</taxon>
        <taxon>Nepetoideae</taxon>
        <taxon>Elsholtzieae</taxon>
        <taxon>Perilla</taxon>
    </lineage>
</organism>
<dbReference type="Pfam" id="PF13041">
    <property type="entry name" value="PPR_2"/>
    <property type="match status" value="3"/>
</dbReference>
<reference evidence="4 5" key="1">
    <citation type="journal article" date="2021" name="Nat. Commun.">
        <title>Incipient diploidization of the medicinal plant Perilla within 10,000 years.</title>
        <authorList>
            <person name="Zhang Y."/>
            <person name="Shen Q."/>
            <person name="Leng L."/>
            <person name="Zhang D."/>
            <person name="Chen S."/>
            <person name="Shi Y."/>
            <person name="Ning Z."/>
            <person name="Chen S."/>
        </authorList>
    </citation>
    <scope>NUCLEOTIDE SEQUENCE [LARGE SCALE GENOMIC DNA]</scope>
    <source>
        <strain evidence="5">cv. PC099</strain>
    </source>
</reference>
<dbReference type="NCBIfam" id="TIGR00756">
    <property type="entry name" value="PPR"/>
    <property type="match status" value="5"/>
</dbReference>
<dbReference type="PROSITE" id="PS51375">
    <property type="entry name" value="PPR"/>
    <property type="match status" value="5"/>
</dbReference>
<dbReference type="InterPro" id="IPR002885">
    <property type="entry name" value="PPR_rpt"/>
</dbReference>
<dbReference type="SUPFAM" id="SSF48452">
    <property type="entry name" value="TPR-like"/>
    <property type="match status" value="1"/>
</dbReference>
<dbReference type="InterPro" id="IPR011990">
    <property type="entry name" value="TPR-like_helical_dom_sf"/>
</dbReference>
<dbReference type="PANTHER" id="PTHR47926:SF363">
    <property type="entry name" value="PENTATRICOPEPTIDE REPEAT-CONTAINING PROTEIN"/>
    <property type="match status" value="1"/>
</dbReference>
<dbReference type="Gene3D" id="1.25.40.10">
    <property type="entry name" value="Tetratricopeptide repeat domain"/>
    <property type="match status" value="5"/>
</dbReference>
<sequence>MKLFSPSLPRKIPLIPIPKSQIRFASFTTSPASHNLEVESLVSISANPFYRLLNLCKNLSLLQRSHALLIVNGESANPLLKSKLVGLYGLLGQVTSARQVFDEIPDPDVGSCKVMIRWYFMNDLYEDIIEFFKFMRRRFLVLDNVVFSIVLKACIELRDFGEGRKLHGYIVQMGSPDSFVLTGLVDMYAKCGEVDTARKVFERIWDRNVVCWTSMIVGYVQNNCAKEGLLLFNRMRDRLVEGNGYTLGIIVTACAKLGALHQGKWVHGNVIKNGILVTSYLFTSLLDMYVKCGAVQDARLIFDEVHIIDLFSWTTMIMGYAKNGFADEALFLFTDKKWQDVCPNAVTLASVLSACAQSANLNLGSSVHSLGIKLGQDDVNVMNALVDMYAKCRRVGDARNLFESMIEKDVVSWNSIISGYSHNGYFYEALKLYNLMRSNCYRSDPVTVVAVLSASASLGDIRFGSAIHAYSTREGFLAFNSVYVGTALLNLYAKCGDAKSARAVFDEMAEKNTVTWSAMIGGYGKQGDSNECLELFNNMLKENVEPTDIVFTAVLSACSHTGMITEGWRYFDKMCHTHNFIPSMRHYVCMVDLLARSGSLEEAWKFVEGMPVQPDCTILGSFLHGCSMHSRFDLGDLAVRKMLELYPDDAGHYMLMSNLNASRERWAEANQFRDLMKRRGLRKQVGSTRINSNFNHNYQRVASFG</sequence>
<proteinExistence type="inferred from homology"/>
<dbReference type="PANTHER" id="PTHR47926">
    <property type="entry name" value="PENTATRICOPEPTIDE REPEAT-CONTAINING PROTEIN"/>
    <property type="match status" value="1"/>
</dbReference>
<dbReference type="GO" id="GO:0003723">
    <property type="term" value="F:RNA binding"/>
    <property type="evidence" value="ECO:0007669"/>
    <property type="project" value="InterPro"/>
</dbReference>
<keyword evidence="1" id="KW-0677">Repeat</keyword>
<dbReference type="FunFam" id="1.25.40.10:FF:000212">
    <property type="entry name" value="Pentatricopeptide repeat-containing protein At2g03380, mitochondrial"/>
    <property type="match status" value="1"/>
</dbReference>
<dbReference type="FunFam" id="1.25.40.10:FF:000073">
    <property type="entry name" value="Pentatricopeptide repeat-containing protein chloroplastic"/>
    <property type="match status" value="2"/>
</dbReference>
<gene>
    <name evidence="4" type="ORF">C2S53_013909</name>
</gene>
<comment type="caution">
    <text evidence="4">The sequence shown here is derived from an EMBL/GenBank/DDBJ whole genome shotgun (WGS) entry which is preliminary data.</text>
</comment>
<keyword evidence="5" id="KW-1185">Reference proteome</keyword>
<dbReference type="Pfam" id="PF01535">
    <property type="entry name" value="PPR"/>
    <property type="match status" value="4"/>
</dbReference>
<dbReference type="AlphaFoldDB" id="A0AAD4IML3"/>
<comment type="similarity">
    <text evidence="2">Belongs to the PPR family. PCMP-E subfamily.</text>
</comment>
<feature type="repeat" description="PPR" evidence="3">
    <location>
        <begin position="177"/>
        <end position="211"/>
    </location>
</feature>
<dbReference type="InterPro" id="IPR046960">
    <property type="entry name" value="PPR_At4g14850-like_plant"/>
</dbReference>
<protein>
    <submittedName>
        <fullName evidence="4">Pentatricopeptide repeat superfamily protein</fullName>
    </submittedName>
</protein>
<dbReference type="FunFam" id="1.25.40.10:FF:000309">
    <property type="entry name" value="Pentatricopeptide repeat-containing protein, chloroplastic"/>
    <property type="match status" value="1"/>
</dbReference>
<evidence type="ECO:0000313" key="4">
    <source>
        <dbReference type="EMBL" id="KAH6755358.1"/>
    </source>
</evidence>
<evidence type="ECO:0000313" key="5">
    <source>
        <dbReference type="Proteomes" id="UP001190926"/>
    </source>
</evidence>